<dbReference type="GO" id="GO:0003746">
    <property type="term" value="F:translation elongation factor activity"/>
    <property type="evidence" value="ECO:0007669"/>
    <property type="project" value="TreeGrafter"/>
</dbReference>
<organism evidence="4 5">
    <name type="scientific">Fonsecaea erecta</name>
    <dbReference type="NCBI Taxonomy" id="1367422"/>
    <lineage>
        <taxon>Eukaryota</taxon>
        <taxon>Fungi</taxon>
        <taxon>Dikarya</taxon>
        <taxon>Ascomycota</taxon>
        <taxon>Pezizomycotina</taxon>
        <taxon>Eurotiomycetes</taxon>
        <taxon>Chaetothyriomycetidae</taxon>
        <taxon>Chaetothyriales</taxon>
        <taxon>Herpotrichiellaceae</taxon>
        <taxon>Fonsecaea</taxon>
    </lineage>
</organism>
<proteinExistence type="predicted"/>
<dbReference type="InterPro" id="IPR003439">
    <property type="entry name" value="ABC_transporter-like_ATP-bd"/>
</dbReference>
<dbReference type="InterPro" id="IPR050611">
    <property type="entry name" value="ABCF"/>
</dbReference>
<dbReference type="PANTHER" id="PTHR19211">
    <property type="entry name" value="ATP-BINDING TRANSPORT PROTEIN-RELATED"/>
    <property type="match status" value="1"/>
</dbReference>
<dbReference type="Gene3D" id="2.40.50.990">
    <property type="match status" value="1"/>
</dbReference>
<evidence type="ECO:0000313" key="4">
    <source>
        <dbReference type="EMBL" id="OAP53972.1"/>
    </source>
</evidence>
<keyword evidence="2" id="KW-0677">Repeat</keyword>
<gene>
    <name evidence="4" type="ORF">AYL99_11852</name>
</gene>
<evidence type="ECO:0000256" key="1">
    <source>
        <dbReference type="ARBA" id="ARBA00022490"/>
    </source>
</evidence>
<dbReference type="STRING" id="1367422.A0A178Z2H3"/>
<keyword evidence="5" id="KW-1185">Reference proteome</keyword>
<name>A0A178Z2H3_9EURO</name>
<dbReference type="GeneID" id="30016019"/>
<evidence type="ECO:0000259" key="3">
    <source>
        <dbReference type="Pfam" id="PF00005"/>
    </source>
</evidence>
<reference evidence="4 5" key="1">
    <citation type="submission" date="2016-04" db="EMBL/GenBank/DDBJ databases">
        <title>Draft genome of Fonsecaea erecta CBS 125763.</title>
        <authorList>
            <person name="Weiss V.A."/>
            <person name="Vicente V.A."/>
            <person name="Raittz R.T."/>
            <person name="Moreno L.F."/>
            <person name="De Souza E.M."/>
            <person name="Pedrosa F.O."/>
            <person name="Steffens M.B."/>
            <person name="Faoro H."/>
            <person name="Tadra-Sfeir M.Z."/>
            <person name="Najafzadeh M.J."/>
            <person name="Felipe M.S."/>
            <person name="Teixeira M."/>
            <person name="Sun J."/>
            <person name="Xi L."/>
            <person name="Gomes R."/>
            <person name="De Azevedo C.M."/>
            <person name="Salgado C.G."/>
            <person name="Da Silva M.B."/>
            <person name="Nascimento M.F."/>
            <person name="Queiroz-Telles F."/>
            <person name="Attili D.S."/>
            <person name="Gorbushina A."/>
        </authorList>
    </citation>
    <scope>NUCLEOTIDE SEQUENCE [LARGE SCALE GENOMIC DNA]</scope>
    <source>
        <strain evidence="4 5">CBS 125763</strain>
    </source>
</reference>
<dbReference type="GO" id="GO:0016887">
    <property type="term" value="F:ATP hydrolysis activity"/>
    <property type="evidence" value="ECO:0007669"/>
    <property type="project" value="InterPro"/>
</dbReference>
<dbReference type="OrthoDB" id="4540523at2759"/>
<dbReference type="Gene3D" id="3.40.50.300">
    <property type="entry name" value="P-loop containing nucleotide triphosphate hydrolases"/>
    <property type="match status" value="1"/>
</dbReference>
<protein>
    <recommendedName>
        <fullName evidence="3">ABC transporter domain-containing protein</fullName>
    </recommendedName>
</protein>
<dbReference type="EMBL" id="LVYI01000017">
    <property type="protein sequence ID" value="OAP53972.1"/>
    <property type="molecule type" value="Genomic_DNA"/>
</dbReference>
<dbReference type="Pfam" id="PF00005">
    <property type="entry name" value="ABC_tran"/>
    <property type="match status" value="1"/>
</dbReference>
<accession>A0A178Z2H3</accession>
<dbReference type="InterPro" id="IPR027417">
    <property type="entry name" value="P-loop_NTPase"/>
</dbReference>
<evidence type="ECO:0000256" key="2">
    <source>
        <dbReference type="ARBA" id="ARBA00022737"/>
    </source>
</evidence>
<sequence length="115" mass="12728">MVGEVDQKEALACGQFRPLIRREIEAYGANFGVDAELISHSRIRGLSGSQRFKVLLAACTWQHPHLIVLDEPTNYLDRDSLDALAKALKGFEGDVVIIFTMPNSPSDCDQAEVLQ</sequence>
<feature type="domain" description="ABC transporter" evidence="3">
    <location>
        <begin position="34"/>
        <end position="74"/>
    </location>
</feature>
<dbReference type="InterPro" id="IPR047038">
    <property type="entry name" value="eEF3_chromodomain-like_sf"/>
</dbReference>
<keyword evidence="1" id="KW-0963">Cytoplasm</keyword>
<dbReference type="SUPFAM" id="SSF52540">
    <property type="entry name" value="P-loop containing nucleoside triphosphate hydrolases"/>
    <property type="match status" value="1"/>
</dbReference>
<dbReference type="GO" id="GO:0005524">
    <property type="term" value="F:ATP binding"/>
    <property type="evidence" value="ECO:0007669"/>
    <property type="project" value="InterPro"/>
</dbReference>
<dbReference type="Proteomes" id="UP000078343">
    <property type="component" value="Unassembled WGS sequence"/>
</dbReference>
<dbReference type="AlphaFoldDB" id="A0A178Z2H3"/>
<comment type="caution">
    <text evidence="4">The sequence shown here is derived from an EMBL/GenBank/DDBJ whole genome shotgun (WGS) entry which is preliminary data.</text>
</comment>
<dbReference type="RefSeq" id="XP_018687339.1">
    <property type="nucleotide sequence ID" value="XM_018843356.1"/>
</dbReference>
<dbReference type="PANTHER" id="PTHR19211:SF5">
    <property type="entry name" value="ELONGATION FACTOR 3A-RELATED"/>
    <property type="match status" value="1"/>
</dbReference>
<evidence type="ECO:0000313" key="5">
    <source>
        <dbReference type="Proteomes" id="UP000078343"/>
    </source>
</evidence>